<comment type="caution">
    <text evidence="1">The sequence shown here is derived from an EMBL/GenBank/DDBJ whole genome shotgun (WGS) entry which is preliminary data.</text>
</comment>
<dbReference type="AlphaFoldDB" id="A0A4S4LZX2"/>
<evidence type="ECO:0000313" key="1">
    <source>
        <dbReference type="EMBL" id="THH16000.1"/>
    </source>
</evidence>
<proteinExistence type="predicted"/>
<name>A0A4S4LZX2_9AGAM</name>
<accession>A0A4S4LZX2</accession>
<dbReference type="Proteomes" id="UP000310158">
    <property type="component" value="Unassembled WGS sequence"/>
</dbReference>
<organism evidence="1 2">
    <name type="scientific">Bondarzewia mesenterica</name>
    <dbReference type="NCBI Taxonomy" id="1095465"/>
    <lineage>
        <taxon>Eukaryota</taxon>
        <taxon>Fungi</taxon>
        <taxon>Dikarya</taxon>
        <taxon>Basidiomycota</taxon>
        <taxon>Agaricomycotina</taxon>
        <taxon>Agaricomycetes</taxon>
        <taxon>Russulales</taxon>
        <taxon>Bondarzewiaceae</taxon>
        <taxon>Bondarzewia</taxon>
    </lineage>
</organism>
<evidence type="ECO:0000313" key="2">
    <source>
        <dbReference type="Proteomes" id="UP000310158"/>
    </source>
</evidence>
<keyword evidence="2" id="KW-1185">Reference proteome</keyword>
<sequence>MLHHHALDVHHFRRSISLRVIRTSSSIPPKLTCSSCQINATVSLVSTGSIDRIESTLDSEDVHGYFEFLHSFSFTSNTELFQYKQFHYNTSSATQLHLVSQRPTHVCLGWTGSALSTPRLATVFTPCITLSAAKRRTTSSPGTPPSILSLTAQTSTTRYGNGDRSVAVRELTAVWTCFLAVCTRSRAAAASAREATTVGQGVRAAPCDECQQLELDRPQFATQPYDIEHFP</sequence>
<gene>
    <name evidence="1" type="ORF">EW146_g4574</name>
</gene>
<protein>
    <submittedName>
        <fullName evidence="1">Uncharacterized protein</fullName>
    </submittedName>
</protein>
<reference evidence="1 2" key="1">
    <citation type="submission" date="2019-02" db="EMBL/GenBank/DDBJ databases">
        <title>Genome sequencing of the rare red list fungi Bondarzewia mesenterica.</title>
        <authorList>
            <person name="Buettner E."/>
            <person name="Kellner H."/>
        </authorList>
    </citation>
    <scope>NUCLEOTIDE SEQUENCE [LARGE SCALE GENOMIC DNA]</scope>
    <source>
        <strain evidence="1 2">DSM 108281</strain>
    </source>
</reference>
<dbReference type="EMBL" id="SGPL01000180">
    <property type="protein sequence ID" value="THH16000.1"/>
    <property type="molecule type" value="Genomic_DNA"/>
</dbReference>